<gene>
    <name evidence="1" type="ORF">PNIG_b0202</name>
</gene>
<dbReference type="EMBL" id="CP011037">
    <property type="protein sequence ID" value="ASM55837.1"/>
    <property type="molecule type" value="Genomic_DNA"/>
</dbReference>
<evidence type="ECO:0000313" key="2">
    <source>
        <dbReference type="Proteomes" id="UP000198329"/>
    </source>
</evidence>
<dbReference type="AlphaFoldDB" id="A0AAC9UNB9"/>
<organism evidence="1 2">
    <name type="scientific">Pseudoalteromonas nigrifaciens</name>
    <dbReference type="NCBI Taxonomy" id="28109"/>
    <lineage>
        <taxon>Bacteria</taxon>
        <taxon>Pseudomonadati</taxon>
        <taxon>Pseudomonadota</taxon>
        <taxon>Gammaproteobacteria</taxon>
        <taxon>Alteromonadales</taxon>
        <taxon>Pseudoalteromonadaceae</taxon>
        <taxon>Pseudoalteromonas</taxon>
    </lineage>
</organism>
<name>A0AAC9UNB9_9GAMM</name>
<evidence type="ECO:0000313" key="1">
    <source>
        <dbReference type="EMBL" id="ASM55837.1"/>
    </source>
</evidence>
<proteinExistence type="predicted"/>
<keyword evidence="2" id="KW-1185">Reference proteome</keyword>
<reference evidence="1 2" key="1">
    <citation type="submission" date="2015-03" db="EMBL/GenBank/DDBJ databases">
        <authorList>
            <person name="Xie B.-B."/>
            <person name="Rong J.-C."/>
            <person name="Qin Q.-L."/>
            <person name="Zhang Y.-Z."/>
        </authorList>
    </citation>
    <scope>NUCLEOTIDE SEQUENCE [LARGE SCALE GENOMIC DNA]</scope>
    <source>
        <strain evidence="1 2">KMM 661</strain>
    </source>
</reference>
<sequence>MDLPTLGRPTRAITGSINYLFKKQQKASRCEALQKIINY</sequence>
<accession>A0AAC9UNB9</accession>
<dbReference type="KEGG" id="png:PNIG_b0202"/>
<protein>
    <submittedName>
        <fullName evidence="1">Uncharacterized protein</fullName>
    </submittedName>
</protein>
<dbReference type="Proteomes" id="UP000198329">
    <property type="component" value="Chromosome II"/>
</dbReference>